<proteinExistence type="predicted"/>
<keyword evidence="1" id="KW-0472">Membrane</keyword>
<dbReference type="AlphaFoldDB" id="A0AAD3D557"/>
<comment type="caution">
    <text evidence="2">The sequence shown here is derived from an EMBL/GenBank/DDBJ whole genome shotgun (WGS) entry which is preliminary data.</text>
</comment>
<evidence type="ECO:0000256" key="1">
    <source>
        <dbReference type="SAM" id="Phobius"/>
    </source>
</evidence>
<evidence type="ECO:0008006" key="4">
    <source>
        <dbReference type="Google" id="ProtNLM"/>
    </source>
</evidence>
<protein>
    <recommendedName>
        <fullName evidence="4">Transmembrane protein 242</fullName>
    </recommendedName>
</protein>
<dbReference type="EMBL" id="BLLK01000060">
    <property type="protein sequence ID" value="GFH57943.1"/>
    <property type="molecule type" value="Genomic_DNA"/>
</dbReference>
<accession>A0AAD3D557</accession>
<keyword evidence="1" id="KW-1133">Transmembrane helix</keyword>
<organism evidence="2 3">
    <name type="scientific">Chaetoceros tenuissimus</name>
    <dbReference type="NCBI Taxonomy" id="426638"/>
    <lineage>
        <taxon>Eukaryota</taxon>
        <taxon>Sar</taxon>
        <taxon>Stramenopiles</taxon>
        <taxon>Ochrophyta</taxon>
        <taxon>Bacillariophyta</taxon>
        <taxon>Coscinodiscophyceae</taxon>
        <taxon>Chaetocerotophycidae</taxon>
        <taxon>Chaetocerotales</taxon>
        <taxon>Chaetocerotaceae</taxon>
        <taxon>Chaetoceros</taxon>
    </lineage>
</organism>
<gene>
    <name evidence="2" type="ORF">CTEN210_14419</name>
</gene>
<evidence type="ECO:0000313" key="2">
    <source>
        <dbReference type="EMBL" id="GFH57943.1"/>
    </source>
</evidence>
<sequence length="225" mass="24825">MSENSKDSIEPANITQENVEDAKGDYDFLYNVKPVHLIFFASLPLCLGAFAGYRVEMTRVASASADNYSPGGTASGGGLLRKVMSEELKEKVKSTDAKIPSSKSASDAAKAAAEALEMKRVRLDTGRLAFKALGLGSMLSIGGVGLLTAGIFRLSGCESLQEMINTWQEWTPRKRKELEDYFGIEPKSMQHEDVKATKGMTEDQEWEFIKRKYIPELVEGENKKE</sequence>
<reference evidence="2 3" key="1">
    <citation type="journal article" date="2021" name="Sci. Rep.">
        <title>The genome of the diatom Chaetoceros tenuissimus carries an ancient integrated fragment of an extant virus.</title>
        <authorList>
            <person name="Hongo Y."/>
            <person name="Kimura K."/>
            <person name="Takaki Y."/>
            <person name="Yoshida Y."/>
            <person name="Baba S."/>
            <person name="Kobayashi G."/>
            <person name="Nagasaki K."/>
            <person name="Hano T."/>
            <person name="Tomaru Y."/>
        </authorList>
    </citation>
    <scope>NUCLEOTIDE SEQUENCE [LARGE SCALE GENOMIC DNA]</scope>
    <source>
        <strain evidence="2 3">NIES-3715</strain>
    </source>
</reference>
<evidence type="ECO:0000313" key="3">
    <source>
        <dbReference type="Proteomes" id="UP001054902"/>
    </source>
</evidence>
<feature type="transmembrane region" description="Helical" evidence="1">
    <location>
        <begin position="35"/>
        <end position="53"/>
    </location>
</feature>
<name>A0AAD3D557_9STRA</name>
<dbReference type="InterPro" id="IPR009792">
    <property type="entry name" value="TMEM242"/>
</dbReference>
<keyword evidence="3" id="KW-1185">Reference proteome</keyword>
<feature type="transmembrane region" description="Helical" evidence="1">
    <location>
        <begin position="128"/>
        <end position="152"/>
    </location>
</feature>
<dbReference type="Pfam" id="PF07096">
    <property type="entry name" value="DUF1358"/>
    <property type="match status" value="1"/>
</dbReference>
<keyword evidence="1" id="KW-0812">Transmembrane</keyword>
<dbReference type="Proteomes" id="UP001054902">
    <property type="component" value="Unassembled WGS sequence"/>
</dbReference>